<protein>
    <recommendedName>
        <fullName evidence="3 10">Gluconokinase</fullName>
        <ecNumber evidence="3 10">2.7.1.12</ecNumber>
    </recommendedName>
</protein>
<dbReference type="PANTHER" id="PTHR43442:SF3">
    <property type="entry name" value="GLUCONOKINASE-RELATED"/>
    <property type="match status" value="1"/>
</dbReference>
<comment type="catalytic activity">
    <reaction evidence="9 10">
        <text>D-gluconate + ATP = 6-phospho-D-gluconate + ADP + H(+)</text>
        <dbReference type="Rhea" id="RHEA:19433"/>
        <dbReference type="ChEBI" id="CHEBI:15378"/>
        <dbReference type="ChEBI" id="CHEBI:18391"/>
        <dbReference type="ChEBI" id="CHEBI:30616"/>
        <dbReference type="ChEBI" id="CHEBI:58759"/>
        <dbReference type="ChEBI" id="CHEBI:456216"/>
        <dbReference type="EC" id="2.7.1.12"/>
    </reaction>
</comment>
<dbReference type="EMBL" id="CZDF01000132">
    <property type="protein sequence ID" value="CUR30755.1"/>
    <property type="molecule type" value="Genomic_DNA"/>
</dbReference>
<dbReference type="Proteomes" id="UP000184315">
    <property type="component" value="Unassembled WGS sequence"/>
</dbReference>
<dbReference type="NCBIfam" id="TIGR01313">
    <property type="entry name" value="therm_gnt_kin"/>
    <property type="match status" value="1"/>
</dbReference>
<dbReference type="InterPro" id="IPR006001">
    <property type="entry name" value="Therm_gnt_kin"/>
</dbReference>
<evidence type="ECO:0000256" key="7">
    <source>
        <dbReference type="ARBA" id="ARBA00022840"/>
    </source>
</evidence>
<evidence type="ECO:0000256" key="4">
    <source>
        <dbReference type="ARBA" id="ARBA00022679"/>
    </source>
</evidence>
<keyword evidence="6 10" id="KW-0418">Kinase</keyword>
<evidence type="ECO:0000313" key="11">
    <source>
        <dbReference type="EMBL" id="CUR30755.1"/>
    </source>
</evidence>
<evidence type="ECO:0000256" key="9">
    <source>
        <dbReference type="ARBA" id="ARBA00048090"/>
    </source>
</evidence>
<dbReference type="CDD" id="cd02021">
    <property type="entry name" value="GntK"/>
    <property type="match status" value="1"/>
</dbReference>
<name>A0A1J1LDS0_9CYAN</name>
<sequence>MIILVMGVSGSGKSTIGQLLAESLQWQFYDADDFHSPESIAKMSKNIPLQDSDRMPWLMQLQKAIDHWLETQNNVVLACSALKDSYRIMLWRDPQQMRLVYLKGPEKLIQQRLQSRYNHFMSADLLDTQLDILEEPKTALYVDISDSPLEIVDQIKTYLQLQP</sequence>
<dbReference type="GO" id="GO:0005737">
    <property type="term" value="C:cytoplasm"/>
    <property type="evidence" value="ECO:0007669"/>
    <property type="project" value="TreeGrafter"/>
</dbReference>
<dbReference type="EC" id="2.7.1.12" evidence="3 10"/>
<evidence type="ECO:0000256" key="3">
    <source>
        <dbReference type="ARBA" id="ARBA00012054"/>
    </source>
</evidence>
<keyword evidence="12" id="KW-1185">Reference proteome</keyword>
<keyword evidence="4 10" id="KW-0808">Transferase</keyword>
<reference evidence="12" key="1">
    <citation type="submission" date="2015-10" db="EMBL/GenBank/DDBJ databases">
        <authorList>
            <person name="Regsiter A."/>
            <person name="william w."/>
        </authorList>
    </citation>
    <scope>NUCLEOTIDE SEQUENCE [LARGE SCALE GENOMIC DNA]</scope>
</reference>
<evidence type="ECO:0000313" key="12">
    <source>
        <dbReference type="Proteomes" id="UP000184315"/>
    </source>
</evidence>
<dbReference type="GO" id="GO:0005524">
    <property type="term" value="F:ATP binding"/>
    <property type="evidence" value="ECO:0007669"/>
    <property type="project" value="UniProtKB-KW"/>
</dbReference>
<evidence type="ECO:0000256" key="6">
    <source>
        <dbReference type="ARBA" id="ARBA00022777"/>
    </source>
</evidence>
<dbReference type="STRING" id="671072.PL9214290346"/>
<dbReference type="PANTHER" id="PTHR43442">
    <property type="entry name" value="GLUCONOKINASE-RELATED"/>
    <property type="match status" value="1"/>
</dbReference>
<dbReference type="GO" id="GO:0046316">
    <property type="term" value="F:gluconokinase activity"/>
    <property type="evidence" value="ECO:0007669"/>
    <property type="project" value="UniProtKB-EC"/>
</dbReference>
<dbReference type="RefSeq" id="WP_186440296.1">
    <property type="nucleotide sequence ID" value="NZ_LN889782.1"/>
</dbReference>
<evidence type="ECO:0000256" key="8">
    <source>
        <dbReference type="ARBA" id="ARBA00023064"/>
    </source>
</evidence>
<dbReference type="FunFam" id="3.40.50.300:FF:000522">
    <property type="entry name" value="Gluconokinase"/>
    <property type="match status" value="1"/>
</dbReference>
<evidence type="ECO:0000256" key="5">
    <source>
        <dbReference type="ARBA" id="ARBA00022741"/>
    </source>
</evidence>
<evidence type="ECO:0000256" key="1">
    <source>
        <dbReference type="ARBA" id="ARBA00004761"/>
    </source>
</evidence>
<evidence type="ECO:0000256" key="2">
    <source>
        <dbReference type="ARBA" id="ARBA00008420"/>
    </source>
</evidence>
<keyword evidence="5 10" id="KW-0547">Nucleotide-binding</keyword>
<comment type="similarity">
    <text evidence="2 10">Belongs to the gluconokinase GntK/GntV family.</text>
</comment>
<dbReference type="InterPro" id="IPR031322">
    <property type="entry name" value="Shikimate/glucono_kinase"/>
</dbReference>
<keyword evidence="7 10" id="KW-0067">ATP-binding</keyword>
<dbReference type="Pfam" id="PF01202">
    <property type="entry name" value="SKI"/>
    <property type="match status" value="1"/>
</dbReference>
<keyword evidence="8" id="KW-0311">Gluconate utilization</keyword>
<dbReference type="InterPro" id="IPR027417">
    <property type="entry name" value="P-loop_NTPase"/>
</dbReference>
<dbReference type="AlphaFoldDB" id="A0A1J1LDS0"/>
<comment type="pathway">
    <text evidence="1">Carbohydrate acid metabolism.</text>
</comment>
<evidence type="ECO:0000256" key="10">
    <source>
        <dbReference type="RuleBase" id="RU363066"/>
    </source>
</evidence>
<accession>A0A1J1LDS0</accession>
<dbReference type="SUPFAM" id="SSF52540">
    <property type="entry name" value="P-loop containing nucleoside triphosphate hydrolases"/>
    <property type="match status" value="1"/>
</dbReference>
<dbReference type="GO" id="GO:0019521">
    <property type="term" value="P:D-gluconate metabolic process"/>
    <property type="evidence" value="ECO:0007669"/>
    <property type="project" value="UniProtKB-KW"/>
</dbReference>
<gene>
    <name evidence="11" type="ORF">PL9214290346</name>
</gene>
<dbReference type="Gene3D" id="3.40.50.300">
    <property type="entry name" value="P-loop containing nucleotide triphosphate hydrolases"/>
    <property type="match status" value="1"/>
</dbReference>
<proteinExistence type="inferred from homology"/>
<organism evidence="11 12">
    <name type="scientific">Planktothrix tepida PCC 9214</name>
    <dbReference type="NCBI Taxonomy" id="671072"/>
    <lineage>
        <taxon>Bacteria</taxon>
        <taxon>Bacillati</taxon>
        <taxon>Cyanobacteriota</taxon>
        <taxon>Cyanophyceae</taxon>
        <taxon>Oscillatoriophycideae</taxon>
        <taxon>Oscillatoriales</taxon>
        <taxon>Microcoleaceae</taxon>
        <taxon>Planktothrix</taxon>
    </lineage>
</organism>